<reference evidence="1 2" key="1">
    <citation type="submission" date="2019-04" db="EMBL/GenBank/DDBJ databases">
        <title>Friends and foes A comparative genomics studyof 23 Aspergillus species from section Flavi.</title>
        <authorList>
            <consortium name="DOE Joint Genome Institute"/>
            <person name="Kjaerbolling I."/>
            <person name="Vesth T."/>
            <person name="Frisvad J.C."/>
            <person name="Nybo J.L."/>
            <person name="Theobald S."/>
            <person name="Kildgaard S."/>
            <person name="Isbrandt T."/>
            <person name="Kuo A."/>
            <person name="Sato A."/>
            <person name="Lyhne E.K."/>
            <person name="Kogle M.E."/>
            <person name="Wiebenga A."/>
            <person name="Kun R.S."/>
            <person name="Lubbers R.J."/>
            <person name="Makela M.R."/>
            <person name="Barry K."/>
            <person name="Chovatia M."/>
            <person name="Clum A."/>
            <person name="Daum C."/>
            <person name="Haridas S."/>
            <person name="He G."/>
            <person name="LaButti K."/>
            <person name="Lipzen A."/>
            <person name="Mondo S."/>
            <person name="Riley R."/>
            <person name="Salamov A."/>
            <person name="Simmons B.A."/>
            <person name="Magnuson J.K."/>
            <person name="Henrissat B."/>
            <person name="Mortensen U.H."/>
            <person name="Larsen T.O."/>
            <person name="Devries R.P."/>
            <person name="Grigoriev I.V."/>
            <person name="Machida M."/>
            <person name="Baker S.E."/>
            <person name="Andersen M.R."/>
        </authorList>
    </citation>
    <scope>NUCLEOTIDE SEQUENCE [LARGE SCALE GENOMIC DNA]</scope>
    <source>
        <strain evidence="1 2">IBT 29228</strain>
    </source>
</reference>
<proteinExistence type="predicted"/>
<gene>
    <name evidence="1" type="ORF">BDV26DRAFT_259014</name>
</gene>
<sequence length="74" mass="8173">MLFQNHQSALRIASLESINVVGEGNSWHSLIATLRHHSQPTRLSIKECLQDGVEKTPQGNENASSSILIMPYGM</sequence>
<dbReference type="AlphaFoldDB" id="A0A5N7BD48"/>
<protein>
    <submittedName>
        <fullName evidence="1">Uncharacterized protein</fullName>
    </submittedName>
</protein>
<evidence type="ECO:0000313" key="2">
    <source>
        <dbReference type="Proteomes" id="UP000326198"/>
    </source>
</evidence>
<dbReference type="EMBL" id="ML736191">
    <property type="protein sequence ID" value="KAE8379692.1"/>
    <property type="molecule type" value="Genomic_DNA"/>
</dbReference>
<dbReference type="Proteomes" id="UP000326198">
    <property type="component" value="Unassembled WGS sequence"/>
</dbReference>
<evidence type="ECO:0000313" key="1">
    <source>
        <dbReference type="EMBL" id="KAE8379692.1"/>
    </source>
</evidence>
<keyword evidence="2" id="KW-1185">Reference proteome</keyword>
<organism evidence="1 2">
    <name type="scientific">Aspergillus bertholletiae</name>
    <dbReference type="NCBI Taxonomy" id="1226010"/>
    <lineage>
        <taxon>Eukaryota</taxon>
        <taxon>Fungi</taxon>
        <taxon>Dikarya</taxon>
        <taxon>Ascomycota</taxon>
        <taxon>Pezizomycotina</taxon>
        <taxon>Eurotiomycetes</taxon>
        <taxon>Eurotiomycetidae</taxon>
        <taxon>Eurotiales</taxon>
        <taxon>Aspergillaceae</taxon>
        <taxon>Aspergillus</taxon>
        <taxon>Aspergillus subgen. Circumdati</taxon>
    </lineage>
</organism>
<accession>A0A5N7BD48</accession>
<dbReference type="OrthoDB" id="5279008at2759"/>
<name>A0A5N7BD48_9EURO</name>